<keyword evidence="9" id="KW-1185">Reference proteome</keyword>
<protein>
    <submittedName>
        <fullName evidence="8">Dihydroorotate oxidase</fullName>
    </submittedName>
</protein>
<dbReference type="GO" id="GO:0005737">
    <property type="term" value="C:cytoplasm"/>
    <property type="evidence" value="ECO:0007669"/>
    <property type="project" value="InterPro"/>
</dbReference>
<comment type="caution">
    <text evidence="8">The sequence shown here is derived from an EMBL/GenBank/DDBJ whole genome shotgun (WGS) entry which is preliminary data.</text>
</comment>
<dbReference type="SUPFAM" id="SSF51395">
    <property type="entry name" value="FMN-linked oxidoreductases"/>
    <property type="match status" value="1"/>
</dbReference>
<dbReference type="PANTHER" id="PTHR48109">
    <property type="entry name" value="DIHYDROOROTATE DEHYDROGENASE (QUINONE), MITOCHONDRIAL-RELATED"/>
    <property type="match status" value="1"/>
</dbReference>
<accession>A0AB94ICN1</accession>
<dbReference type="CDD" id="cd02810">
    <property type="entry name" value="DHOD_DHPD_FMN"/>
    <property type="match status" value="1"/>
</dbReference>
<feature type="domain" description="Dihydroorotate dehydrogenase catalytic" evidence="7">
    <location>
        <begin position="117"/>
        <end position="349"/>
    </location>
</feature>
<dbReference type="InterPro" id="IPR012135">
    <property type="entry name" value="Dihydroorotate_DH_1_2"/>
</dbReference>
<evidence type="ECO:0000256" key="1">
    <source>
        <dbReference type="ARBA" id="ARBA00001917"/>
    </source>
</evidence>
<reference evidence="8 9" key="1">
    <citation type="journal article" date="2014" name="Appl. Environ. Microbiol.">
        <title>Genomic features of a bumble bee symbiont reflect its host environment.</title>
        <authorList>
            <person name="Martinson V.G."/>
            <person name="Magoc T."/>
            <person name="Koch H."/>
            <person name="Salzberg S.L."/>
            <person name="Moran N.A."/>
        </authorList>
    </citation>
    <scope>NUCLEOTIDE SEQUENCE [LARGE SCALE GENOMIC DNA]</scope>
    <source>
        <strain evidence="8 9">Bimp</strain>
    </source>
</reference>
<keyword evidence="6" id="KW-0560">Oxidoreductase</keyword>
<evidence type="ECO:0000313" key="9">
    <source>
        <dbReference type="Proteomes" id="UP000506160"/>
    </source>
</evidence>
<evidence type="ECO:0000313" key="8">
    <source>
        <dbReference type="EMBL" id="TEA27174.1"/>
    </source>
</evidence>
<organism evidence="8 9">
    <name type="scientific">Candidatus Schmidhempelia bombi str. Bimp</name>
    <dbReference type="NCBI Taxonomy" id="1387197"/>
    <lineage>
        <taxon>Bacteria</taxon>
        <taxon>Pseudomonadati</taxon>
        <taxon>Pseudomonadota</taxon>
        <taxon>Gammaproteobacteria</taxon>
        <taxon>Orbales</taxon>
        <taxon>Orbaceae</taxon>
        <taxon>Candidatus Schmidhempelia</taxon>
    </lineage>
</organism>
<sequence length="350" mass="38578">MIMPIPFYDPYISYDDNYQTGPFGLFAQPLDTPIKALTPSYFLNLKVNLPFGIPAGPLLNANYIKAAFNYGYDLCVYKTVRTQYHKSHPLPNVLAVHPQGKLTNSLSTVLADNDYRQPLSITNSFGVPSFSPDVWQVDMAEAVASAAKGQYVIGSFQGTQGKGLIEKDYALAARLVYETKAPILEANLSCPNEGASRLLCFDIAQVERIVNEIKNTVPDRPLLLKLAYFDDNRKLIALLERIGTLVDGFSAINTLSAKPINHEQQPALGEKRVESGVCGEAIRWAGLDMVKRLAQLRQEMDLNYAIIGVGGVSTPEHYQHYRQAGADAVMSATGAMWHPDLALTIKQNLN</sequence>
<evidence type="ECO:0000256" key="6">
    <source>
        <dbReference type="ARBA" id="ARBA00023002"/>
    </source>
</evidence>
<evidence type="ECO:0000259" key="7">
    <source>
        <dbReference type="Pfam" id="PF01180"/>
    </source>
</evidence>
<evidence type="ECO:0000256" key="4">
    <source>
        <dbReference type="ARBA" id="ARBA00022643"/>
    </source>
</evidence>
<gene>
    <name evidence="8" type="ORF">O970_05085</name>
</gene>
<dbReference type="AlphaFoldDB" id="A0AB94ICN1"/>
<evidence type="ECO:0000256" key="2">
    <source>
        <dbReference type="ARBA" id="ARBA00004725"/>
    </source>
</evidence>
<keyword evidence="4" id="KW-0288">FMN</keyword>
<comment type="cofactor">
    <cofactor evidence="1">
        <name>FMN</name>
        <dbReference type="ChEBI" id="CHEBI:58210"/>
    </cofactor>
</comment>
<dbReference type="GO" id="GO:0006207">
    <property type="term" value="P:'de novo' pyrimidine nucleobase biosynthetic process"/>
    <property type="evidence" value="ECO:0007669"/>
    <property type="project" value="TreeGrafter"/>
</dbReference>
<dbReference type="PANTHER" id="PTHR48109:SF1">
    <property type="entry name" value="DIHYDROOROTATE DEHYDROGENASE (FUMARATE)"/>
    <property type="match status" value="1"/>
</dbReference>
<dbReference type="Proteomes" id="UP000506160">
    <property type="component" value="Unassembled WGS sequence"/>
</dbReference>
<dbReference type="GO" id="GO:0004152">
    <property type="term" value="F:dihydroorotate dehydrogenase activity"/>
    <property type="evidence" value="ECO:0007669"/>
    <property type="project" value="InterPro"/>
</dbReference>
<dbReference type="Gene3D" id="3.20.20.70">
    <property type="entry name" value="Aldolase class I"/>
    <property type="match status" value="1"/>
</dbReference>
<dbReference type="PIRSF" id="PIRSF000164">
    <property type="entry name" value="DHO_oxidase"/>
    <property type="match status" value="1"/>
</dbReference>
<evidence type="ECO:0000256" key="5">
    <source>
        <dbReference type="ARBA" id="ARBA00022975"/>
    </source>
</evidence>
<dbReference type="Pfam" id="PF01180">
    <property type="entry name" value="DHO_dh"/>
    <property type="match status" value="1"/>
</dbReference>
<comment type="pathway">
    <text evidence="2">Pyrimidine metabolism; UMP biosynthesis via de novo pathway.</text>
</comment>
<dbReference type="InterPro" id="IPR013785">
    <property type="entry name" value="Aldolase_TIM"/>
</dbReference>
<name>A0AB94ICN1_9GAMM</name>
<evidence type="ECO:0000256" key="3">
    <source>
        <dbReference type="ARBA" id="ARBA00022630"/>
    </source>
</evidence>
<dbReference type="InterPro" id="IPR005720">
    <property type="entry name" value="Dihydroorotate_DH_cat"/>
</dbReference>
<dbReference type="InterPro" id="IPR050074">
    <property type="entry name" value="DHO_dehydrogenase"/>
</dbReference>
<keyword evidence="5" id="KW-0665">Pyrimidine biosynthesis</keyword>
<keyword evidence="3" id="KW-0285">Flavoprotein</keyword>
<dbReference type="GO" id="GO:0006222">
    <property type="term" value="P:UMP biosynthetic process"/>
    <property type="evidence" value="ECO:0007669"/>
    <property type="project" value="InterPro"/>
</dbReference>
<proteinExistence type="predicted"/>
<dbReference type="EMBL" id="AWGA01000053">
    <property type="protein sequence ID" value="TEA27174.1"/>
    <property type="molecule type" value="Genomic_DNA"/>
</dbReference>